<protein>
    <submittedName>
        <fullName evidence="1">Uncharacterized protein</fullName>
    </submittedName>
</protein>
<evidence type="ECO:0000313" key="1">
    <source>
        <dbReference type="EMBL" id="KAK3063328.1"/>
    </source>
</evidence>
<keyword evidence="2" id="KW-1185">Reference proteome</keyword>
<accession>A0ACC3D7Y2</accession>
<comment type="caution">
    <text evidence="1">The sequence shown here is derived from an EMBL/GenBank/DDBJ whole genome shotgun (WGS) entry which is preliminary data.</text>
</comment>
<proteinExistence type="predicted"/>
<dbReference type="Proteomes" id="UP001186974">
    <property type="component" value="Unassembled WGS sequence"/>
</dbReference>
<sequence>AGLLMAVPLMNWSRTLRKLRVRPILIYWALIIFLGYLLVLAGTAQSNNARGWTNSAGSVMTCDTQEHIPEFRNLSFVDKDFVNRYNCDDPCYNAATSHPFHSRRDVISRLICDQFNWVSGSDTADGPAQLSCFAQCPRGIAGDCYVGHDGWTNEDFFSYTAGYWGIFPIILLEIFLLLCFGRKSPSGIRDQMFRFFMGAKAIGHYRLQMPEQQKLAKSHNARRVGLAQAGALAFYFLALLVYALCIPLFIFVMAYSEHALNFFPDAEEVYEPGQWLPWVGKLGPRSHKRLSSVNIEQLSYSSPALLLLDVTTVSGGRILSTCSSERRSRLALCIRLTVGQGEMLSVNTSHGRRGAYADGWIWNWAT</sequence>
<dbReference type="EMBL" id="JAWDJW010006894">
    <property type="protein sequence ID" value="KAK3063328.1"/>
    <property type="molecule type" value="Genomic_DNA"/>
</dbReference>
<feature type="non-terminal residue" evidence="1">
    <location>
        <position position="1"/>
    </location>
</feature>
<gene>
    <name evidence="1" type="ORF">LTS18_001288</name>
</gene>
<reference evidence="1" key="1">
    <citation type="submission" date="2024-09" db="EMBL/GenBank/DDBJ databases">
        <title>Black Yeasts Isolated from many extreme environments.</title>
        <authorList>
            <person name="Coleine C."/>
            <person name="Stajich J.E."/>
            <person name="Selbmann L."/>
        </authorList>
    </citation>
    <scope>NUCLEOTIDE SEQUENCE</scope>
    <source>
        <strain evidence="1">CCFEE 5737</strain>
    </source>
</reference>
<name>A0ACC3D7Y2_9PEZI</name>
<evidence type="ECO:0000313" key="2">
    <source>
        <dbReference type="Proteomes" id="UP001186974"/>
    </source>
</evidence>
<organism evidence="1 2">
    <name type="scientific">Coniosporium uncinatum</name>
    <dbReference type="NCBI Taxonomy" id="93489"/>
    <lineage>
        <taxon>Eukaryota</taxon>
        <taxon>Fungi</taxon>
        <taxon>Dikarya</taxon>
        <taxon>Ascomycota</taxon>
        <taxon>Pezizomycotina</taxon>
        <taxon>Dothideomycetes</taxon>
        <taxon>Dothideomycetes incertae sedis</taxon>
        <taxon>Coniosporium</taxon>
    </lineage>
</organism>